<evidence type="ECO:0000256" key="3">
    <source>
        <dbReference type="PIRNR" id="PIRNR037489"/>
    </source>
</evidence>
<evidence type="ECO:0000313" key="5">
    <source>
        <dbReference type="Proteomes" id="UP000658258"/>
    </source>
</evidence>
<dbReference type="InterPro" id="IPR036069">
    <property type="entry name" value="DUF34/NIF3_sf"/>
</dbReference>
<dbReference type="PANTHER" id="PTHR13799:SF14">
    <property type="entry name" value="GTP CYCLOHYDROLASE 1 TYPE 2 HOMOLOG"/>
    <property type="match status" value="1"/>
</dbReference>
<dbReference type="PIRSF" id="PIRSF037489">
    <property type="entry name" value="UCP037489_NIF3_YqfO"/>
    <property type="match status" value="1"/>
</dbReference>
<dbReference type="NCBIfam" id="TIGR00486">
    <property type="entry name" value="YbgI_SA1388"/>
    <property type="match status" value="1"/>
</dbReference>
<reference evidence="5" key="1">
    <citation type="journal article" date="2019" name="Int. J. Syst. Evol. Microbiol.">
        <title>The Global Catalogue of Microorganisms (GCM) 10K type strain sequencing project: providing services to taxonomists for standard genome sequencing and annotation.</title>
        <authorList>
            <consortium name="The Broad Institute Genomics Platform"/>
            <consortium name="The Broad Institute Genome Sequencing Center for Infectious Disease"/>
            <person name="Wu L."/>
            <person name="Ma J."/>
        </authorList>
    </citation>
    <scope>NUCLEOTIDE SEQUENCE [LARGE SCALE GENOMIC DNA]</scope>
    <source>
        <strain evidence="5">CGMCC 1.15111</strain>
    </source>
</reference>
<protein>
    <recommendedName>
        <fullName evidence="3">GTP cyclohydrolase 1 type 2 homolog</fullName>
    </recommendedName>
</protein>
<evidence type="ECO:0000256" key="2">
    <source>
        <dbReference type="ARBA" id="ARBA00022723"/>
    </source>
</evidence>
<accession>A0ABQ3I905</accession>
<dbReference type="EMBL" id="BNAG01000003">
    <property type="protein sequence ID" value="GHE68052.1"/>
    <property type="molecule type" value="Genomic_DNA"/>
</dbReference>
<dbReference type="PANTHER" id="PTHR13799">
    <property type="entry name" value="NGG1 INTERACTING FACTOR 3"/>
    <property type="match status" value="1"/>
</dbReference>
<comment type="caution">
    <text evidence="4">The sequence shown here is derived from an EMBL/GenBank/DDBJ whole genome shotgun (WGS) entry which is preliminary data.</text>
</comment>
<dbReference type="Pfam" id="PF01784">
    <property type="entry name" value="DUF34_NIF3"/>
    <property type="match status" value="1"/>
</dbReference>
<dbReference type="Gene3D" id="3.30.70.120">
    <property type="match status" value="1"/>
</dbReference>
<keyword evidence="2 3" id="KW-0479">Metal-binding</keyword>
<dbReference type="SUPFAM" id="SSF102705">
    <property type="entry name" value="NIF3 (NGG1p interacting factor 3)-like"/>
    <property type="match status" value="1"/>
</dbReference>
<dbReference type="InterPro" id="IPR002678">
    <property type="entry name" value="DUF34/NIF3"/>
</dbReference>
<organism evidence="4 5">
    <name type="scientific">Roseivirga thermotolerans</name>
    <dbReference type="NCBI Taxonomy" id="1758176"/>
    <lineage>
        <taxon>Bacteria</taxon>
        <taxon>Pseudomonadati</taxon>
        <taxon>Bacteroidota</taxon>
        <taxon>Cytophagia</taxon>
        <taxon>Cytophagales</taxon>
        <taxon>Roseivirgaceae</taxon>
        <taxon>Roseivirga</taxon>
    </lineage>
</organism>
<proteinExistence type="inferred from homology"/>
<comment type="similarity">
    <text evidence="1 3">Belongs to the GTP cyclohydrolase I type 2/NIF3 family.</text>
</comment>
<evidence type="ECO:0000256" key="1">
    <source>
        <dbReference type="ARBA" id="ARBA00006964"/>
    </source>
</evidence>
<name>A0ABQ3I905_9BACT</name>
<dbReference type="InterPro" id="IPR015867">
    <property type="entry name" value="N-reg_PII/ATP_PRibTrfase_C"/>
</dbReference>
<dbReference type="Gene3D" id="3.40.1390.30">
    <property type="entry name" value="NIF3 (NGG1p interacting factor 3)-like"/>
    <property type="match status" value="1"/>
</dbReference>
<evidence type="ECO:0000313" key="4">
    <source>
        <dbReference type="EMBL" id="GHE68052.1"/>
    </source>
</evidence>
<keyword evidence="5" id="KW-1185">Reference proteome</keyword>
<sequence>MAKIKDITDFLEQIAPRAYQEGYDNAGLLTGDPKMEVKGVLCTLDCTELVVDEAVTKQCNLIVAHHPIVFKGLKQLNGKNYVERTIIKAIKNDIAIYAIHTNLDNVHTGVNRKIADCLGLNNLRVLAPKADTLTKLETFIPTQHTDEVLNAMHGAGAGHIGNYSHCSFRILGTGTFKPNDKANPTIGQQNQQEFVEENKVELIFPSHLQAQVVGALQKAHPYEEVAYYLQPLKNTNQEVGAGMVGDLEQPMSEQDFLAHLKKSMQLNTIKYTPLSHKPIQRVAVCGGAGSFLLGTAMAAGAQAFVTSDFKYHEFFDAEEKIMIADIGHYESEVFTKELLGAFISENFANIATYLSEVNTNPVKYF</sequence>
<dbReference type="InterPro" id="IPR017221">
    <property type="entry name" value="DUF34/NIF3_bac"/>
</dbReference>
<dbReference type="RefSeq" id="WP_189630562.1">
    <property type="nucleotide sequence ID" value="NZ_BNAG01000003.1"/>
</dbReference>
<dbReference type="Proteomes" id="UP000658258">
    <property type="component" value="Unassembled WGS sequence"/>
</dbReference>
<gene>
    <name evidence="4" type="primary">yqfO</name>
    <name evidence="4" type="ORF">GCM10011340_24680</name>
</gene>